<dbReference type="EMBL" id="CAEZYW010000181">
    <property type="protein sequence ID" value="CAB4748344.1"/>
    <property type="molecule type" value="Genomic_DNA"/>
</dbReference>
<accession>A0A6J6TNF5</accession>
<gene>
    <name evidence="1" type="ORF">UFOPK2786_01155</name>
</gene>
<protein>
    <submittedName>
        <fullName evidence="1">Unannotated protein</fullName>
    </submittedName>
</protein>
<name>A0A6J6TNF5_9ZZZZ</name>
<organism evidence="1">
    <name type="scientific">freshwater metagenome</name>
    <dbReference type="NCBI Taxonomy" id="449393"/>
    <lineage>
        <taxon>unclassified sequences</taxon>
        <taxon>metagenomes</taxon>
        <taxon>ecological metagenomes</taxon>
    </lineage>
</organism>
<dbReference type="AlphaFoldDB" id="A0A6J6TNF5"/>
<sequence length="97" mass="10621">MPHSPEAVRPESNPRTIATTSMNFDRYGSMEARYRSRLACSGVMPLNVGRVRHASHMTRTSAPNISPPNPANRTALVTSCVVKTSVLSTESNHRKSV</sequence>
<reference evidence="1" key="1">
    <citation type="submission" date="2020-05" db="EMBL/GenBank/DDBJ databases">
        <authorList>
            <person name="Chiriac C."/>
            <person name="Salcher M."/>
            <person name="Ghai R."/>
            <person name="Kavagutti S V."/>
        </authorList>
    </citation>
    <scope>NUCLEOTIDE SEQUENCE</scope>
</reference>
<proteinExistence type="predicted"/>
<evidence type="ECO:0000313" key="1">
    <source>
        <dbReference type="EMBL" id="CAB4748344.1"/>
    </source>
</evidence>